<dbReference type="PANTHER" id="PTHR12266">
    <property type="entry name" value="NA+/CA2+ K+ INDEPENDENT EXCHANGER"/>
    <property type="match status" value="1"/>
</dbReference>
<keyword evidence="5" id="KW-0472">Membrane</keyword>
<feature type="signal peptide" evidence="6">
    <location>
        <begin position="1"/>
        <end position="16"/>
    </location>
</feature>
<comment type="caution">
    <text evidence="8">The sequence shown here is derived from an EMBL/GenBank/DDBJ whole genome shotgun (WGS) entry which is preliminary data.</text>
</comment>
<dbReference type="GO" id="GO:0016020">
    <property type="term" value="C:membrane"/>
    <property type="evidence" value="ECO:0007669"/>
    <property type="project" value="UniProtKB-SubCell"/>
</dbReference>
<organism evidence="8 9">
    <name type="scientific">Peronospora destructor</name>
    <dbReference type="NCBI Taxonomy" id="86335"/>
    <lineage>
        <taxon>Eukaryota</taxon>
        <taxon>Sar</taxon>
        <taxon>Stramenopiles</taxon>
        <taxon>Oomycota</taxon>
        <taxon>Peronosporomycetes</taxon>
        <taxon>Peronosporales</taxon>
        <taxon>Peronosporaceae</taxon>
        <taxon>Peronospora</taxon>
    </lineage>
</organism>
<dbReference type="GO" id="GO:0008324">
    <property type="term" value="F:monoatomic cation transmembrane transporter activity"/>
    <property type="evidence" value="ECO:0007669"/>
    <property type="project" value="TreeGrafter"/>
</dbReference>
<evidence type="ECO:0000313" key="8">
    <source>
        <dbReference type="EMBL" id="CAI5729858.1"/>
    </source>
</evidence>
<feature type="domain" description="Sodium/calcium exchanger membrane region" evidence="7">
    <location>
        <begin position="70"/>
        <end position="150"/>
    </location>
</feature>
<evidence type="ECO:0000256" key="4">
    <source>
        <dbReference type="ARBA" id="ARBA00022989"/>
    </source>
</evidence>
<evidence type="ECO:0000313" key="9">
    <source>
        <dbReference type="Proteomes" id="UP001162029"/>
    </source>
</evidence>
<accession>A0AAV0TZ51</accession>
<dbReference type="InterPro" id="IPR004837">
    <property type="entry name" value="NaCa_Exmemb"/>
</dbReference>
<keyword evidence="9" id="KW-1185">Reference proteome</keyword>
<feature type="chain" id="PRO_5043404338" description="Sodium/calcium exchanger membrane region domain-containing protein" evidence="6">
    <location>
        <begin position="17"/>
        <end position="170"/>
    </location>
</feature>
<keyword evidence="6" id="KW-0732">Signal</keyword>
<keyword evidence="2" id="KW-0813">Transport</keyword>
<evidence type="ECO:0000256" key="1">
    <source>
        <dbReference type="ARBA" id="ARBA00004141"/>
    </source>
</evidence>
<name>A0AAV0TZ51_9STRA</name>
<keyword evidence="4" id="KW-1133">Transmembrane helix</keyword>
<dbReference type="AlphaFoldDB" id="A0AAV0TZ51"/>
<comment type="subcellular location">
    <subcellularLocation>
        <location evidence="1">Membrane</location>
        <topology evidence="1">Multi-pass membrane protein</topology>
    </subcellularLocation>
</comment>
<evidence type="ECO:0000256" key="3">
    <source>
        <dbReference type="ARBA" id="ARBA00022692"/>
    </source>
</evidence>
<dbReference type="Pfam" id="PF01699">
    <property type="entry name" value="Na_Ca_ex"/>
    <property type="match status" value="1"/>
</dbReference>
<dbReference type="InterPro" id="IPR051359">
    <property type="entry name" value="CaCA_antiporter"/>
</dbReference>
<dbReference type="Gene3D" id="1.20.1420.30">
    <property type="entry name" value="NCX, central ion-binding region"/>
    <property type="match status" value="1"/>
</dbReference>
<proteinExistence type="predicted"/>
<dbReference type="InterPro" id="IPR044880">
    <property type="entry name" value="NCX_ion-bd_dom_sf"/>
</dbReference>
<gene>
    <name evidence="8" type="ORF">PDE001_LOCUS4356</name>
</gene>
<reference evidence="8" key="1">
    <citation type="submission" date="2022-12" db="EMBL/GenBank/DDBJ databases">
        <authorList>
            <person name="Webb A."/>
        </authorList>
    </citation>
    <scope>NUCLEOTIDE SEQUENCE</scope>
    <source>
        <strain evidence="8">Pd1</strain>
    </source>
</reference>
<dbReference type="EMBL" id="CANTFM010000786">
    <property type="protein sequence ID" value="CAI5729858.1"/>
    <property type="molecule type" value="Genomic_DNA"/>
</dbReference>
<keyword evidence="3" id="KW-0812">Transmembrane</keyword>
<evidence type="ECO:0000259" key="7">
    <source>
        <dbReference type="Pfam" id="PF01699"/>
    </source>
</evidence>
<dbReference type="PANTHER" id="PTHR12266:SF0">
    <property type="entry name" value="MITOCHONDRIAL SODIUM_CALCIUM EXCHANGER PROTEIN"/>
    <property type="match status" value="1"/>
</dbReference>
<evidence type="ECO:0000256" key="6">
    <source>
        <dbReference type="SAM" id="SignalP"/>
    </source>
</evidence>
<dbReference type="Proteomes" id="UP001162029">
    <property type="component" value="Unassembled WGS sequence"/>
</dbReference>
<evidence type="ECO:0000256" key="5">
    <source>
        <dbReference type="ARBA" id="ARBA00023136"/>
    </source>
</evidence>
<sequence length="170" mass="17981">MLKCVLLLASVTLAVAALDPDVVDFSPSSTTYDCLGPSSTSDSFIDYDHLVHCNSLLQSSPELGKAALVLCLVLLLYLLSSTADEFFCPVLQAIVEKYRIPPHVAGVTFLSFGNGSPDVFSNIAAFATPTPSIGVTSILGGGLLVTTGTTRYMLILSFGKVIDEIVVRYG</sequence>
<protein>
    <recommendedName>
        <fullName evidence="7">Sodium/calcium exchanger membrane region domain-containing protein</fullName>
    </recommendedName>
</protein>
<evidence type="ECO:0000256" key="2">
    <source>
        <dbReference type="ARBA" id="ARBA00022448"/>
    </source>
</evidence>